<evidence type="ECO:0000256" key="8">
    <source>
        <dbReference type="ARBA" id="ARBA00022776"/>
    </source>
</evidence>
<evidence type="ECO:0000313" key="25">
    <source>
        <dbReference type="Proteomes" id="UP001219518"/>
    </source>
</evidence>
<dbReference type="GO" id="GO:0015031">
    <property type="term" value="P:protein transport"/>
    <property type="evidence" value="ECO:0007669"/>
    <property type="project" value="UniProtKB-KW"/>
</dbReference>
<evidence type="ECO:0000256" key="19">
    <source>
        <dbReference type="ARBA" id="ARBA00062724"/>
    </source>
</evidence>
<dbReference type="AlphaFoldDB" id="A0AAE1HUS2"/>
<organism evidence="24 25">
    <name type="scientific">Frankliniella fusca</name>
    <dbReference type="NCBI Taxonomy" id="407009"/>
    <lineage>
        <taxon>Eukaryota</taxon>
        <taxon>Metazoa</taxon>
        <taxon>Ecdysozoa</taxon>
        <taxon>Arthropoda</taxon>
        <taxon>Hexapoda</taxon>
        <taxon>Insecta</taxon>
        <taxon>Pterygota</taxon>
        <taxon>Neoptera</taxon>
        <taxon>Paraneoptera</taxon>
        <taxon>Thysanoptera</taxon>
        <taxon>Terebrantia</taxon>
        <taxon>Thripoidea</taxon>
        <taxon>Thripidae</taxon>
        <taxon>Frankliniella</taxon>
    </lineage>
</organism>
<feature type="region of interest" description="Disordered" evidence="23">
    <location>
        <begin position="1"/>
        <end position="20"/>
    </location>
</feature>
<accession>A0AAE1HUS2</accession>
<dbReference type="InterPro" id="IPR001680">
    <property type="entry name" value="WD40_rpt"/>
</dbReference>
<keyword evidence="8" id="KW-0498">Mitosis</keyword>
<comment type="subunit">
    <text evidence="19">Component of the Nup107-160 subcomplex of the nuclear pore complex (NPC). The Nup107-160 subcomplex includes NUP160, NUP133, NUP107, NUP98, NUP85, NUP43, NUP37, SEH1 and SEC13.</text>
</comment>
<evidence type="ECO:0000256" key="14">
    <source>
        <dbReference type="ARBA" id="ARBA00023132"/>
    </source>
</evidence>
<dbReference type="PROSITE" id="PS50082">
    <property type="entry name" value="WD_REPEATS_2"/>
    <property type="match status" value="1"/>
</dbReference>
<keyword evidence="6" id="KW-0132">Cell division</keyword>
<gene>
    <name evidence="24" type="ORF">KUF71_016097</name>
</gene>
<dbReference type="PANTHER" id="PTHR22806">
    <property type="entry name" value="NUCLEOPORIN NUP37 P37 -RELATED"/>
    <property type="match status" value="1"/>
</dbReference>
<dbReference type="Proteomes" id="UP001219518">
    <property type="component" value="Unassembled WGS sequence"/>
</dbReference>
<reference evidence="24" key="2">
    <citation type="journal article" date="2023" name="BMC Genomics">
        <title>Pest status, molecular evolution, and epigenetic factors derived from the genome assembly of Frankliniella fusca, a thysanopteran phytovirus vector.</title>
        <authorList>
            <person name="Catto M.A."/>
            <person name="Labadie P.E."/>
            <person name="Jacobson A.L."/>
            <person name="Kennedy G.G."/>
            <person name="Srinivasan R."/>
            <person name="Hunt B.G."/>
        </authorList>
    </citation>
    <scope>NUCLEOTIDE SEQUENCE</scope>
    <source>
        <strain evidence="24">PL_HMW_Pooled</strain>
    </source>
</reference>
<dbReference type="InterPro" id="IPR015943">
    <property type="entry name" value="WD40/YVTN_repeat-like_dom_sf"/>
</dbReference>
<evidence type="ECO:0000256" key="9">
    <source>
        <dbReference type="ARBA" id="ARBA00022816"/>
    </source>
</evidence>
<dbReference type="EMBL" id="JAHWGI010001301">
    <property type="protein sequence ID" value="KAK3927812.1"/>
    <property type="molecule type" value="Genomic_DNA"/>
</dbReference>
<dbReference type="FunFam" id="2.130.10.10:FF:000168">
    <property type="entry name" value="Nucleoporin Nup37"/>
    <property type="match status" value="1"/>
</dbReference>
<keyword evidence="16" id="KW-0131">Cell cycle</keyword>
<keyword evidence="25" id="KW-1185">Reference proteome</keyword>
<dbReference type="InterPro" id="IPR036322">
    <property type="entry name" value="WD40_repeat_dom_sf"/>
</dbReference>
<dbReference type="GO" id="GO:0031080">
    <property type="term" value="C:nuclear pore outer ring"/>
    <property type="evidence" value="ECO:0007669"/>
    <property type="project" value="InterPro"/>
</dbReference>
<evidence type="ECO:0000256" key="10">
    <source>
        <dbReference type="ARBA" id="ARBA00022829"/>
    </source>
</evidence>
<name>A0AAE1HUS2_9NEOP</name>
<evidence type="ECO:0000256" key="17">
    <source>
        <dbReference type="ARBA" id="ARBA00023328"/>
    </source>
</evidence>
<evidence type="ECO:0000256" key="13">
    <source>
        <dbReference type="ARBA" id="ARBA00023010"/>
    </source>
</evidence>
<keyword evidence="3" id="KW-0813">Transport</keyword>
<dbReference type="GO" id="GO:0051028">
    <property type="term" value="P:mRNA transport"/>
    <property type="evidence" value="ECO:0007669"/>
    <property type="project" value="UniProtKB-KW"/>
</dbReference>
<dbReference type="GO" id="GO:0051301">
    <property type="term" value="P:cell division"/>
    <property type="evidence" value="ECO:0007669"/>
    <property type="project" value="UniProtKB-KW"/>
</dbReference>
<protein>
    <recommendedName>
        <fullName evidence="20">Nucleoporin Nup37</fullName>
    </recommendedName>
    <alternativeName>
        <fullName evidence="21">Nup107-160 subcomplex subunit Nup37</fullName>
    </alternativeName>
</protein>
<keyword evidence="13" id="KW-0811">Translocation</keyword>
<evidence type="ECO:0000256" key="6">
    <source>
        <dbReference type="ARBA" id="ARBA00022618"/>
    </source>
</evidence>
<evidence type="ECO:0000256" key="16">
    <source>
        <dbReference type="ARBA" id="ARBA00023306"/>
    </source>
</evidence>
<proteinExistence type="predicted"/>
<evidence type="ECO:0000256" key="23">
    <source>
        <dbReference type="SAM" id="MobiDB-lite"/>
    </source>
</evidence>
<evidence type="ECO:0000313" key="24">
    <source>
        <dbReference type="EMBL" id="KAK3927812.1"/>
    </source>
</evidence>
<evidence type="ECO:0000256" key="21">
    <source>
        <dbReference type="ARBA" id="ARBA00076652"/>
    </source>
</evidence>
<evidence type="ECO:0000256" key="12">
    <source>
        <dbReference type="ARBA" id="ARBA00022927"/>
    </source>
</evidence>
<evidence type="ECO:0000256" key="2">
    <source>
        <dbReference type="ARBA" id="ARBA00004629"/>
    </source>
</evidence>
<dbReference type="Gene3D" id="2.130.10.10">
    <property type="entry name" value="YVTN repeat-like/Quinoprotein amine dehydrogenase"/>
    <property type="match status" value="1"/>
</dbReference>
<keyword evidence="17" id="KW-0137">Centromere</keyword>
<keyword evidence="11" id="KW-0995">Kinetochore</keyword>
<evidence type="ECO:0000256" key="3">
    <source>
        <dbReference type="ARBA" id="ARBA00022448"/>
    </source>
</evidence>
<reference evidence="24" key="1">
    <citation type="submission" date="2021-07" db="EMBL/GenBank/DDBJ databases">
        <authorList>
            <person name="Catto M.A."/>
            <person name="Jacobson A."/>
            <person name="Kennedy G."/>
            <person name="Labadie P."/>
            <person name="Hunt B.G."/>
            <person name="Srinivasan R."/>
        </authorList>
    </citation>
    <scope>NUCLEOTIDE SEQUENCE</scope>
    <source>
        <strain evidence="24">PL_HMW_Pooled</strain>
        <tissue evidence="24">Head</tissue>
    </source>
</reference>
<evidence type="ECO:0000256" key="4">
    <source>
        <dbReference type="ARBA" id="ARBA00022454"/>
    </source>
</evidence>
<comment type="function">
    <text evidence="18">Component of the Nup107-160 subcomplex of the nuclear pore complex (NPC). The Nup107-160 subcomplex is required for the assembly of a functional NPC. The Nup107-160 subcomplex is also required for normal kinetochore microtubule attachment, mitotic progression and chromosome segregation.</text>
</comment>
<keyword evidence="15" id="KW-0539">Nucleus</keyword>
<keyword evidence="12" id="KW-0653">Protein transport</keyword>
<sequence>MVRNQSFLSQSLPNTTNTDNSSRKFVLSFPSQVFQAEFSPYEWSQNLLCIALKDKIVVGTLSFQEEDENTQESVEFSTIHEFCHVSRIHAIAWSPDASVSALPSLLSFYTADSEFNVCHFDNTKNGSQFFKSLGKHSDYVNSVACDPERNYLASVSDDHTCRLWPLKDDGTEVILFYLSSPGMSVSWHRQEPSKLLVAEKAGLIHMYNIETQRAILSVDSAQVPLMAADWSPSNCSRIGCVAGSDLIIRDVTAPSSPVETRPIHMDGGQILRFSPTSENHVATIGRSDHQLKVSHVGSSQPILTAMLQVYGGLSWHYRLPLLCASSDRKLMIFKVLTK</sequence>
<keyword evidence="7" id="KW-0677">Repeat</keyword>
<dbReference type="InterPro" id="IPR037626">
    <property type="entry name" value="NUP37"/>
</dbReference>
<evidence type="ECO:0000256" key="22">
    <source>
        <dbReference type="PROSITE-ProRule" id="PRU00221"/>
    </source>
</evidence>
<dbReference type="Pfam" id="PF00400">
    <property type="entry name" value="WD40"/>
    <property type="match status" value="1"/>
</dbReference>
<comment type="subcellular location">
    <subcellularLocation>
        <location evidence="2">Chromosome</location>
        <location evidence="2">Centromere</location>
        <location evidence="2">Kinetochore</location>
    </subcellularLocation>
    <subcellularLocation>
        <location evidence="1">Nucleus</location>
        <location evidence="1">Nuclear pore complex</location>
    </subcellularLocation>
</comment>
<dbReference type="SUPFAM" id="SSF50978">
    <property type="entry name" value="WD40 repeat-like"/>
    <property type="match status" value="1"/>
</dbReference>
<comment type="caution">
    <text evidence="24">The sequence shown here is derived from an EMBL/GenBank/DDBJ whole genome shotgun (WGS) entry which is preliminary data.</text>
</comment>
<evidence type="ECO:0000256" key="15">
    <source>
        <dbReference type="ARBA" id="ARBA00023242"/>
    </source>
</evidence>
<dbReference type="GO" id="GO:0007059">
    <property type="term" value="P:chromosome segregation"/>
    <property type="evidence" value="ECO:0007669"/>
    <property type="project" value="UniProtKB-KW"/>
</dbReference>
<keyword evidence="5 22" id="KW-0853">WD repeat</keyword>
<keyword evidence="9" id="KW-0509">mRNA transport</keyword>
<evidence type="ECO:0000256" key="18">
    <source>
        <dbReference type="ARBA" id="ARBA00053706"/>
    </source>
</evidence>
<evidence type="ECO:0000256" key="11">
    <source>
        <dbReference type="ARBA" id="ARBA00022838"/>
    </source>
</evidence>
<evidence type="ECO:0000256" key="20">
    <source>
        <dbReference type="ARBA" id="ARBA00068271"/>
    </source>
</evidence>
<keyword evidence="4" id="KW-0158">Chromosome</keyword>
<feature type="repeat" description="WD" evidence="22">
    <location>
        <begin position="133"/>
        <end position="167"/>
    </location>
</feature>
<evidence type="ECO:0000256" key="7">
    <source>
        <dbReference type="ARBA" id="ARBA00022737"/>
    </source>
</evidence>
<evidence type="ECO:0000256" key="5">
    <source>
        <dbReference type="ARBA" id="ARBA00022574"/>
    </source>
</evidence>
<dbReference type="GO" id="GO:0000776">
    <property type="term" value="C:kinetochore"/>
    <property type="evidence" value="ECO:0007669"/>
    <property type="project" value="UniProtKB-KW"/>
</dbReference>
<evidence type="ECO:0000256" key="1">
    <source>
        <dbReference type="ARBA" id="ARBA00004567"/>
    </source>
</evidence>
<keyword evidence="10" id="KW-0159">Chromosome partition</keyword>
<dbReference type="SMART" id="SM00320">
    <property type="entry name" value="WD40"/>
    <property type="match status" value="4"/>
</dbReference>
<keyword evidence="14" id="KW-0906">Nuclear pore complex</keyword>
<dbReference type="PROSITE" id="PS50294">
    <property type="entry name" value="WD_REPEATS_REGION"/>
    <property type="match status" value="1"/>
</dbReference>
<dbReference type="PANTHER" id="PTHR22806:SF0">
    <property type="entry name" value="NUCLEOPORIN NUP37"/>
    <property type="match status" value="1"/>
</dbReference>